<dbReference type="KEGG" id="nva:G3M78_06435"/>
<dbReference type="GO" id="GO:0043856">
    <property type="term" value="F:anti-sigma factor antagonist activity"/>
    <property type="evidence" value="ECO:0007669"/>
    <property type="project" value="InterPro"/>
</dbReference>
<evidence type="ECO:0000256" key="2">
    <source>
        <dbReference type="RuleBase" id="RU003749"/>
    </source>
</evidence>
<dbReference type="PANTHER" id="PTHR33495">
    <property type="entry name" value="ANTI-SIGMA FACTOR ANTAGONIST TM_1081-RELATED-RELATED"/>
    <property type="match status" value="1"/>
</dbReference>
<protein>
    <recommendedName>
        <fullName evidence="2">Anti-sigma factor antagonist</fullName>
    </recommendedName>
</protein>
<evidence type="ECO:0000256" key="1">
    <source>
        <dbReference type="ARBA" id="ARBA00009013"/>
    </source>
</evidence>
<dbReference type="Gene3D" id="3.30.750.24">
    <property type="entry name" value="STAS domain"/>
    <property type="match status" value="1"/>
</dbReference>
<dbReference type="PANTHER" id="PTHR33495:SF2">
    <property type="entry name" value="ANTI-SIGMA FACTOR ANTAGONIST TM_1081-RELATED"/>
    <property type="match status" value="1"/>
</dbReference>
<organism evidence="4 5">
    <name type="scientific">Candidatus Nitrohelix vancouverensis</name>
    <dbReference type="NCBI Taxonomy" id="2705534"/>
    <lineage>
        <taxon>Bacteria</taxon>
        <taxon>Pseudomonadati</taxon>
        <taxon>Nitrospinota/Tectimicrobiota group</taxon>
        <taxon>Nitrospinota</taxon>
        <taxon>Nitrospinia</taxon>
        <taxon>Nitrospinales</taxon>
        <taxon>Nitrospinaceae</taxon>
        <taxon>Candidatus Nitrohelix</taxon>
    </lineage>
</organism>
<evidence type="ECO:0000313" key="4">
    <source>
        <dbReference type="EMBL" id="QPJ65045.1"/>
    </source>
</evidence>
<evidence type="ECO:0000259" key="3">
    <source>
        <dbReference type="PROSITE" id="PS50801"/>
    </source>
</evidence>
<dbReference type="EMBL" id="CP048620">
    <property type="protein sequence ID" value="QPJ65045.1"/>
    <property type="molecule type" value="Genomic_DNA"/>
</dbReference>
<comment type="similarity">
    <text evidence="1 2">Belongs to the anti-sigma-factor antagonist family.</text>
</comment>
<reference evidence="5" key="1">
    <citation type="submission" date="2020-02" db="EMBL/GenBank/DDBJ databases">
        <title>Genomic and physiological characterization of two novel Nitrospinaceae genera.</title>
        <authorList>
            <person name="Mueller A.J."/>
            <person name="Jung M.-Y."/>
            <person name="Strachan C.R."/>
            <person name="Herbold C.W."/>
            <person name="Kirkegaard R.H."/>
            <person name="Daims H."/>
        </authorList>
    </citation>
    <scope>NUCLEOTIDE SEQUENCE [LARGE SCALE GENOMIC DNA]</scope>
</reference>
<dbReference type="NCBIfam" id="TIGR00377">
    <property type="entry name" value="ant_ant_sig"/>
    <property type="match status" value="1"/>
</dbReference>
<accession>A0A7T0G351</accession>
<feature type="domain" description="STAS" evidence="3">
    <location>
        <begin position="15"/>
        <end position="124"/>
    </location>
</feature>
<dbReference type="InterPro" id="IPR036513">
    <property type="entry name" value="STAS_dom_sf"/>
</dbReference>
<dbReference type="AlphaFoldDB" id="A0A7T0G351"/>
<dbReference type="CDD" id="cd07043">
    <property type="entry name" value="STAS_anti-anti-sigma_factors"/>
    <property type="match status" value="1"/>
</dbReference>
<evidence type="ECO:0000313" key="5">
    <source>
        <dbReference type="Proteomes" id="UP000594464"/>
    </source>
</evidence>
<dbReference type="Proteomes" id="UP000594464">
    <property type="component" value="Chromosome"/>
</dbReference>
<dbReference type="Pfam" id="PF01740">
    <property type="entry name" value="STAS"/>
    <property type="match status" value="1"/>
</dbReference>
<gene>
    <name evidence="4" type="ORF">G3M78_06435</name>
</gene>
<proteinExistence type="inferred from homology"/>
<dbReference type="InterPro" id="IPR002645">
    <property type="entry name" value="STAS_dom"/>
</dbReference>
<dbReference type="SUPFAM" id="SSF52091">
    <property type="entry name" value="SpoIIaa-like"/>
    <property type="match status" value="1"/>
</dbReference>
<dbReference type="PROSITE" id="PS50801">
    <property type="entry name" value="STAS"/>
    <property type="match status" value="1"/>
</dbReference>
<name>A0A7T0G351_9BACT</name>
<dbReference type="InterPro" id="IPR003658">
    <property type="entry name" value="Anti-sigma_ant"/>
</dbReference>
<sequence length="125" mass="14003">MEKIHKEILGLMGKIDINCRDEGDVIVIELSGQLDIYNSGDLNRLIDAYIQRGFQKFVVNLEKVSYWDSSTLSVFINCMRSLEELNGKFLLAGLQGSPREVFEMAKLDQVFSVFPNVGQALEAAG</sequence>